<gene>
    <name evidence="4" type="ORF">PCOR1329_LOCUS53628</name>
</gene>
<name>A0ABN9V308_9DINO</name>
<protein>
    <recommendedName>
        <fullName evidence="3">EF-hand domain-containing protein</fullName>
    </recommendedName>
</protein>
<evidence type="ECO:0000259" key="3">
    <source>
        <dbReference type="PROSITE" id="PS50222"/>
    </source>
</evidence>
<evidence type="ECO:0000256" key="1">
    <source>
        <dbReference type="ARBA" id="ARBA00022837"/>
    </source>
</evidence>
<dbReference type="SUPFAM" id="SSF47473">
    <property type="entry name" value="EF-hand"/>
    <property type="match status" value="1"/>
</dbReference>
<dbReference type="Proteomes" id="UP001189429">
    <property type="component" value="Unassembled WGS sequence"/>
</dbReference>
<feature type="domain" description="EF-hand" evidence="3">
    <location>
        <begin position="113"/>
        <end position="148"/>
    </location>
</feature>
<evidence type="ECO:0000313" key="4">
    <source>
        <dbReference type="EMBL" id="CAK0866450.1"/>
    </source>
</evidence>
<dbReference type="InterPro" id="IPR002048">
    <property type="entry name" value="EF_hand_dom"/>
</dbReference>
<dbReference type="InterPro" id="IPR011992">
    <property type="entry name" value="EF-hand-dom_pair"/>
</dbReference>
<organism evidence="4 5">
    <name type="scientific">Prorocentrum cordatum</name>
    <dbReference type="NCBI Taxonomy" id="2364126"/>
    <lineage>
        <taxon>Eukaryota</taxon>
        <taxon>Sar</taxon>
        <taxon>Alveolata</taxon>
        <taxon>Dinophyceae</taxon>
        <taxon>Prorocentrales</taxon>
        <taxon>Prorocentraceae</taxon>
        <taxon>Prorocentrum</taxon>
    </lineage>
</organism>
<evidence type="ECO:0000313" key="5">
    <source>
        <dbReference type="Proteomes" id="UP001189429"/>
    </source>
</evidence>
<dbReference type="Gene3D" id="1.10.238.10">
    <property type="entry name" value="EF-hand"/>
    <property type="match status" value="1"/>
</dbReference>
<accession>A0ABN9V308</accession>
<keyword evidence="1" id="KW-0106">Calcium</keyword>
<dbReference type="PROSITE" id="PS50222">
    <property type="entry name" value="EF_HAND_2"/>
    <property type="match status" value="1"/>
</dbReference>
<sequence>MVLALVLNYGLKAYVEDLLIEEGNREDMFIYFGTFWRSFLSVIELTIGNWVPITRDLQELISPWLAFLVVIYRLIMEIAILKVVTGVFLHETFRVAKSDSELMIRGKMREDKLFKNKMASLFTEIDTDGNGKLSKDEFDNTFKHPRASLYLGALGLNYKDTEELWRLVVQEVGRSPEDSEVSTSDLERVIGKIRGEGRSIDVVMILQQVHHLLATLADSGVIRPLSDCSSPWIPTALPVHPSSGDSLDDCSPHLQDGRSAWGEAPSI</sequence>
<dbReference type="PROSITE" id="PS00018">
    <property type="entry name" value="EF_HAND_1"/>
    <property type="match status" value="1"/>
</dbReference>
<keyword evidence="5" id="KW-1185">Reference proteome</keyword>
<reference evidence="4" key="1">
    <citation type="submission" date="2023-10" db="EMBL/GenBank/DDBJ databases">
        <authorList>
            <person name="Chen Y."/>
            <person name="Shah S."/>
            <person name="Dougan E. K."/>
            <person name="Thang M."/>
            <person name="Chan C."/>
        </authorList>
    </citation>
    <scope>NUCLEOTIDE SEQUENCE [LARGE SCALE GENOMIC DNA]</scope>
</reference>
<dbReference type="InterPro" id="IPR018247">
    <property type="entry name" value="EF_Hand_1_Ca_BS"/>
</dbReference>
<feature type="region of interest" description="Disordered" evidence="2">
    <location>
        <begin position="241"/>
        <end position="267"/>
    </location>
</feature>
<proteinExistence type="predicted"/>
<dbReference type="Gene3D" id="1.10.287.70">
    <property type="match status" value="1"/>
</dbReference>
<evidence type="ECO:0000256" key="2">
    <source>
        <dbReference type="SAM" id="MobiDB-lite"/>
    </source>
</evidence>
<comment type="caution">
    <text evidence="4">The sequence shown here is derived from an EMBL/GenBank/DDBJ whole genome shotgun (WGS) entry which is preliminary data.</text>
</comment>
<dbReference type="EMBL" id="CAUYUJ010016537">
    <property type="protein sequence ID" value="CAK0866450.1"/>
    <property type="molecule type" value="Genomic_DNA"/>
</dbReference>